<evidence type="ECO:0000259" key="7">
    <source>
        <dbReference type="PROSITE" id="PS51192"/>
    </source>
</evidence>
<dbReference type="STRING" id="112090.W4G734"/>
<dbReference type="VEuPathDB" id="FungiDB:H257_10516"/>
<feature type="short sequence motif" description="Q motif" evidence="6">
    <location>
        <begin position="79"/>
        <end position="107"/>
    </location>
</feature>
<dbReference type="CDD" id="cd00268">
    <property type="entry name" value="DEADc"/>
    <property type="match status" value="1"/>
</dbReference>
<keyword evidence="4" id="KW-0347">Helicase</keyword>
<dbReference type="GeneID" id="20812512"/>
<dbReference type="PROSITE" id="PS51192">
    <property type="entry name" value="HELICASE_ATP_BIND_1"/>
    <property type="match status" value="1"/>
</dbReference>
<keyword evidence="5" id="KW-0067">ATP-binding</keyword>
<reference evidence="10" key="1">
    <citation type="submission" date="2013-12" db="EMBL/GenBank/DDBJ databases">
        <title>The Genome Sequence of Aphanomyces astaci APO3.</title>
        <authorList>
            <consortium name="The Broad Institute Genomics Platform"/>
            <person name="Russ C."/>
            <person name="Tyler B."/>
            <person name="van West P."/>
            <person name="Dieguez-Uribeondo J."/>
            <person name="Young S.K."/>
            <person name="Zeng Q."/>
            <person name="Gargeya S."/>
            <person name="Fitzgerald M."/>
            <person name="Abouelleil A."/>
            <person name="Alvarado L."/>
            <person name="Chapman S.B."/>
            <person name="Gainer-Dewar J."/>
            <person name="Goldberg J."/>
            <person name="Griggs A."/>
            <person name="Gujja S."/>
            <person name="Hansen M."/>
            <person name="Howarth C."/>
            <person name="Imamovic A."/>
            <person name="Ireland A."/>
            <person name="Larimer J."/>
            <person name="McCowan C."/>
            <person name="Murphy C."/>
            <person name="Pearson M."/>
            <person name="Poon T.W."/>
            <person name="Priest M."/>
            <person name="Roberts A."/>
            <person name="Saif S."/>
            <person name="Shea T."/>
            <person name="Sykes S."/>
            <person name="Wortman J."/>
            <person name="Nusbaum C."/>
            <person name="Birren B."/>
        </authorList>
    </citation>
    <scope>NUCLEOTIDE SEQUENCE [LARGE SCALE GENOMIC DNA]</scope>
    <source>
        <strain evidence="10">APO3</strain>
    </source>
</reference>
<dbReference type="InterPro" id="IPR050079">
    <property type="entry name" value="DEAD_box_RNA_helicase"/>
</dbReference>
<keyword evidence="2" id="KW-0547">Nucleotide-binding</keyword>
<name>W4G734_APHAT</name>
<dbReference type="SUPFAM" id="SSF52540">
    <property type="entry name" value="P-loop containing nucleoside triphosphate hydrolases"/>
    <property type="match status" value="2"/>
</dbReference>
<dbReference type="SMART" id="SM00487">
    <property type="entry name" value="DEXDc"/>
    <property type="match status" value="1"/>
</dbReference>
<evidence type="ECO:0000256" key="1">
    <source>
        <dbReference type="ARBA" id="ARBA00009718"/>
    </source>
</evidence>
<dbReference type="InterPro" id="IPR001650">
    <property type="entry name" value="Helicase_C-like"/>
</dbReference>
<feature type="domain" description="Helicase ATP-binding" evidence="7">
    <location>
        <begin position="110"/>
        <end position="288"/>
    </location>
</feature>
<evidence type="ECO:0000313" key="10">
    <source>
        <dbReference type="EMBL" id="ETV74879.1"/>
    </source>
</evidence>
<evidence type="ECO:0000256" key="4">
    <source>
        <dbReference type="ARBA" id="ARBA00022806"/>
    </source>
</evidence>
<dbReference type="InterPro" id="IPR044742">
    <property type="entry name" value="DEAD/DEAH_RhlB"/>
</dbReference>
<organism evidence="10">
    <name type="scientific">Aphanomyces astaci</name>
    <name type="common">Crayfish plague agent</name>
    <dbReference type="NCBI Taxonomy" id="112090"/>
    <lineage>
        <taxon>Eukaryota</taxon>
        <taxon>Sar</taxon>
        <taxon>Stramenopiles</taxon>
        <taxon>Oomycota</taxon>
        <taxon>Saprolegniomycetes</taxon>
        <taxon>Saprolegniales</taxon>
        <taxon>Verrucalvaceae</taxon>
        <taxon>Aphanomyces</taxon>
    </lineage>
</organism>
<dbReference type="Pfam" id="PF00270">
    <property type="entry name" value="DEAD"/>
    <property type="match status" value="1"/>
</dbReference>
<dbReference type="InterPro" id="IPR011545">
    <property type="entry name" value="DEAD/DEAH_box_helicase_dom"/>
</dbReference>
<dbReference type="GO" id="GO:0005829">
    <property type="term" value="C:cytosol"/>
    <property type="evidence" value="ECO:0007669"/>
    <property type="project" value="TreeGrafter"/>
</dbReference>
<keyword evidence="3" id="KW-0378">Hydrolase</keyword>
<dbReference type="PANTHER" id="PTHR47959">
    <property type="entry name" value="ATP-DEPENDENT RNA HELICASE RHLE-RELATED"/>
    <property type="match status" value="1"/>
</dbReference>
<evidence type="ECO:0000256" key="2">
    <source>
        <dbReference type="ARBA" id="ARBA00022741"/>
    </source>
</evidence>
<dbReference type="GO" id="GO:0016787">
    <property type="term" value="F:hydrolase activity"/>
    <property type="evidence" value="ECO:0007669"/>
    <property type="project" value="UniProtKB-KW"/>
</dbReference>
<dbReference type="GO" id="GO:0003724">
    <property type="term" value="F:RNA helicase activity"/>
    <property type="evidence" value="ECO:0007669"/>
    <property type="project" value="InterPro"/>
</dbReference>
<dbReference type="Pfam" id="PF04438">
    <property type="entry name" value="zf-HIT"/>
    <property type="match status" value="1"/>
</dbReference>
<dbReference type="PANTHER" id="PTHR47959:SF13">
    <property type="entry name" value="ATP-DEPENDENT RNA HELICASE RHLE"/>
    <property type="match status" value="1"/>
</dbReference>
<evidence type="ECO:0000256" key="5">
    <source>
        <dbReference type="ARBA" id="ARBA00022840"/>
    </source>
</evidence>
<dbReference type="InterPro" id="IPR007529">
    <property type="entry name" value="Znf_HIT"/>
</dbReference>
<dbReference type="GO" id="GO:0003676">
    <property type="term" value="F:nucleic acid binding"/>
    <property type="evidence" value="ECO:0007669"/>
    <property type="project" value="InterPro"/>
</dbReference>
<dbReference type="PROSITE" id="PS51194">
    <property type="entry name" value="HELICASE_CTER"/>
    <property type="match status" value="1"/>
</dbReference>
<dbReference type="Gene3D" id="3.30.60.220">
    <property type="match status" value="1"/>
</dbReference>
<dbReference type="OrthoDB" id="360161at2759"/>
<evidence type="ECO:0000256" key="3">
    <source>
        <dbReference type="ARBA" id="ARBA00022801"/>
    </source>
</evidence>
<dbReference type="CDD" id="cd18787">
    <property type="entry name" value="SF2_C_DEAD"/>
    <property type="match status" value="1"/>
</dbReference>
<dbReference type="InterPro" id="IPR014014">
    <property type="entry name" value="RNA_helicase_DEAD_Q_motif"/>
</dbReference>
<proteinExistence type="inferred from homology"/>
<accession>W4G734</accession>
<dbReference type="InterPro" id="IPR014001">
    <property type="entry name" value="Helicase_ATP-bd"/>
</dbReference>
<protein>
    <recommendedName>
        <fullName evidence="11">DEAD/DEAH box helicase</fullName>
    </recommendedName>
</protein>
<dbReference type="EMBL" id="KI913142">
    <property type="protein sequence ID" value="ETV74879.1"/>
    <property type="molecule type" value="Genomic_DNA"/>
</dbReference>
<dbReference type="PROSITE" id="PS51195">
    <property type="entry name" value="Q_MOTIF"/>
    <property type="match status" value="1"/>
</dbReference>
<gene>
    <name evidence="10" type="ORF">H257_10516</name>
</gene>
<dbReference type="SMART" id="SM00490">
    <property type="entry name" value="HELICc"/>
    <property type="match status" value="1"/>
</dbReference>
<dbReference type="InterPro" id="IPR027417">
    <property type="entry name" value="P-loop_NTPase"/>
</dbReference>
<evidence type="ECO:0000259" key="9">
    <source>
        <dbReference type="PROSITE" id="PS51195"/>
    </source>
</evidence>
<dbReference type="Pfam" id="PF00271">
    <property type="entry name" value="Helicase_C"/>
    <property type="match status" value="1"/>
</dbReference>
<evidence type="ECO:0000256" key="6">
    <source>
        <dbReference type="PROSITE-ProRule" id="PRU00552"/>
    </source>
</evidence>
<dbReference type="CDD" id="cd23022">
    <property type="entry name" value="zf-HIT_DDX59"/>
    <property type="match status" value="1"/>
</dbReference>
<evidence type="ECO:0008006" key="11">
    <source>
        <dbReference type="Google" id="ProtNLM"/>
    </source>
</evidence>
<feature type="domain" description="DEAD-box RNA helicase Q" evidence="9">
    <location>
        <begin position="79"/>
        <end position="107"/>
    </location>
</feature>
<dbReference type="Gene3D" id="3.40.50.300">
    <property type="entry name" value="P-loop containing nucleotide triphosphate hydrolases"/>
    <property type="match status" value="2"/>
</dbReference>
<comment type="similarity">
    <text evidence="1">Belongs to the DEAD box helicase family. DDX59 subfamily.</text>
</comment>
<feature type="domain" description="Helicase C-terminal" evidence="8">
    <location>
        <begin position="316"/>
        <end position="476"/>
    </location>
</feature>
<evidence type="ECO:0000259" key="8">
    <source>
        <dbReference type="PROSITE" id="PS51194"/>
    </source>
</evidence>
<dbReference type="AlphaFoldDB" id="W4G734"/>
<sequence length="544" mass="60160">MSEIDEIVLVPEAQRHPRAGEPECVICGRYGEYICDKTDEDVCSMECRDRALEREASRVLQRQFGISVKGAGVEELLATEFHLLKLHDDLYDNMQREGYHHPTPVQMQVLPYMLQHRHLTVCSPTGTGKTLAYLIPLVAHAMEHRLDVEEHRILGLVVAPVRELCMQLETQAKTLMQGISKMKTALLIGGIPVPTQLHRLKKGVQVVVATPGRLYELVTEFTLDLSHVITCVLDEADLLVDQSSGFEAKVLAILAALPPTTQLVLVSATVTQAVLSFAHAHLHEAIRITIASAATSSFPDSTTRQVVHYVHTPDAKKKHLFEWLQQRQCMLGDTDHSILVFVASKAGADMLAKSIAKTCHVPALAIHGDKSQAQRLSILQSFVDGVAPVLVSTGLLGRGMNLLSVDDVVVFDMPSTIEEYVHLVGRAGRRRPGSDADTAGTATIYVGADSAALFPDLLALLRATDAVIPDEIKHESIRERTRAMHKRQHQALDASKRAFHATRQMSSAQHQARWQQWAIDHPKRKTIVVDASAQHKKFKFIAMS</sequence>
<dbReference type="RefSeq" id="XP_009835383.1">
    <property type="nucleotide sequence ID" value="XM_009837081.1"/>
</dbReference>
<dbReference type="GO" id="GO:0005524">
    <property type="term" value="F:ATP binding"/>
    <property type="evidence" value="ECO:0007669"/>
    <property type="project" value="UniProtKB-KW"/>
</dbReference>